<organism evidence="2">
    <name type="scientific">Arion vulgaris</name>
    <dbReference type="NCBI Taxonomy" id="1028688"/>
    <lineage>
        <taxon>Eukaryota</taxon>
        <taxon>Metazoa</taxon>
        <taxon>Spiralia</taxon>
        <taxon>Lophotrochozoa</taxon>
        <taxon>Mollusca</taxon>
        <taxon>Gastropoda</taxon>
        <taxon>Heterobranchia</taxon>
        <taxon>Euthyneura</taxon>
        <taxon>Panpulmonata</taxon>
        <taxon>Eupulmonata</taxon>
        <taxon>Stylommatophora</taxon>
        <taxon>Helicina</taxon>
        <taxon>Arionoidea</taxon>
        <taxon>Arionidae</taxon>
        <taxon>Arion</taxon>
    </lineage>
</organism>
<feature type="coiled-coil region" evidence="1">
    <location>
        <begin position="16"/>
        <end position="43"/>
    </location>
</feature>
<accession>A0A0B6Z964</accession>
<protein>
    <submittedName>
        <fullName evidence="2">Uncharacterized protein</fullName>
    </submittedName>
</protein>
<gene>
    <name evidence="2" type="primary">ORF51801</name>
</gene>
<keyword evidence="1" id="KW-0175">Coiled coil</keyword>
<evidence type="ECO:0000256" key="1">
    <source>
        <dbReference type="SAM" id="Coils"/>
    </source>
</evidence>
<evidence type="ECO:0000313" key="2">
    <source>
        <dbReference type="EMBL" id="CEK64446.1"/>
    </source>
</evidence>
<dbReference type="EMBL" id="HACG01017581">
    <property type="protein sequence ID" value="CEK64446.1"/>
    <property type="molecule type" value="Transcribed_RNA"/>
</dbReference>
<reference evidence="2" key="1">
    <citation type="submission" date="2014-12" db="EMBL/GenBank/DDBJ databases">
        <title>Insight into the proteome of Arion vulgaris.</title>
        <authorList>
            <person name="Aradska J."/>
            <person name="Bulat T."/>
            <person name="Smidak R."/>
            <person name="Sarate P."/>
            <person name="Gangsoo J."/>
            <person name="Sialana F."/>
            <person name="Bilban M."/>
            <person name="Lubec G."/>
        </authorList>
    </citation>
    <scope>NUCLEOTIDE SEQUENCE</scope>
    <source>
        <tissue evidence="2">Skin</tissue>
    </source>
</reference>
<feature type="non-terminal residue" evidence="2">
    <location>
        <position position="1"/>
    </location>
</feature>
<proteinExistence type="predicted"/>
<feature type="non-terminal residue" evidence="2">
    <location>
        <position position="98"/>
    </location>
</feature>
<name>A0A0B6Z964_9EUPU</name>
<dbReference type="AlphaFoldDB" id="A0A0B6Z964"/>
<sequence length="98" mass="11162">QTELLQSLLQGKDWDISRLNKKVDRMNHDIAALSQQLQQSENITLTHKQGILQQNQDEEKVIQLEHVNSERGTDIEDVVSKATVLTPETSAIYIDQIP</sequence>